<gene>
    <name evidence="2" type="ORF">M9458_035349</name>
</gene>
<keyword evidence="3" id="KW-1185">Reference proteome</keyword>
<evidence type="ECO:0000313" key="3">
    <source>
        <dbReference type="Proteomes" id="UP001529510"/>
    </source>
</evidence>
<name>A0ABD0P9J7_CIRMR</name>
<organism evidence="2 3">
    <name type="scientific">Cirrhinus mrigala</name>
    <name type="common">Mrigala</name>
    <dbReference type="NCBI Taxonomy" id="683832"/>
    <lineage>
        <taxon>Eukaryota</taxon>
        <taxon>Metazoa</taxon>
        <taxon>Chordata</taxon>
        <taxon>Craniata</taxon>
        <taxon>Vertebrata</taxon>
        <taxon>Euteleostomi</taxon>
        <taxon>Actinopterygii</taxon>
        <taxon>Neopterygii</taxon>
        <taxon>Teleostei</taxon>
        <taxon>Ostariophysi</taxon>
        <taxon>Cypriniformes</taxon>
        <taxon>Cyprinidae</taxon>
        <taxon>Labeoninae</taxon>
        <taxon>Labeonini</taxon>
        <taxon>Cirrhinus</taxon>
    </lineage>
</organism>
<comment type="caution">
    <text evidence="2">The sequence shown here is derived from an EMBL/GenBank/DDBJ whole genome shotgun (WGS) entry which is preliminary data.</text>
</comment>
<sequence>MVPERALATFVEWVLVSCGWPMMVDIADDRASPTPDPEPSPPSLRFAEHEPEPTMTNESSPSGATELRIALEPEPILSNQVRDPATSCTTVGVTVECEGAMESPAHYTTAG</sequence>
<dbReference type="EMBL" id="JAMKFB020000017">
    <property type="protein sequence ID" value="KAL0170753.1"/>
    <property type="molecule type" value="Genomic_DNA"/>
</dbReference>
<feature type="compositionally biased region" description="Polar residues" evidence="1">
    <location>
        <begin position="54"/>
        <end position="63"/>
    </location>
</feature>
<accession>A0ABD0P9J7</accession>
<dbReference type="AlphaFoldDB" id="A0ABD0P9J7"/>
<proteinExistence type="predicted"/>
<evidence type="ECO:0000313" key="2">
    <source>
        <dbReference type="EMBL" id="KAL0170753.1"/>
    </source>
</evidence>
<reference evidence="2 3" key="1">
    <citation type="submission" date="2024-05" db="EMBL/GenBank/DDBJ databases">
        <title>Genome sequencing and assembly of Indian major carp, Cirrhinus mrigala (Hamilton, 1822).</title>
        <authorList>
            <person name="Mohindra V."/>
            <person name="Chowdhury L.M."/>
            <person name="Lal K."/>
            <person name="Jena J.K."/>
        </authorList>
    </citation>
    <scope>NUCLEOTIDE SEQUENCE [LARGE SCALE GENOMIC DNA]</scope>
    <source>
        <strain evidence="2">CM1030</strain>
        <tissue evidence="2">Blood</tissue>
    </source>
</reference>
<protein>
    <recommendedName>
        <fullName evidence="4">Secreted protein</fullName>
    </recommendedName>
</protein>
<evidence type="ECO:0008006" key="4">
    <source>
        <dbReference type="Google" id="ProtNLM"/>
    </source>
</evidence>
<dbReference type="Proteomes" id="UP001529510">
    <property type="component" value="Unassembled WGS sequence"/>
</dbReference>
<feature type="non-terminal residue" evidence="2">
    <location>
        <position position="111"/>
    </location>
</feature>
<feature type="region of interest" description="Disordered" evidence="1">
    <location>
        <begin position="26"/>
        <end position="65"/>
    </location>
</feature>
<evidence type="ECO:0000256" key="1">
    <source>
        <dbReference type="SAM" id="MobiDB-lite"/>
    </source>
</evidence>